<reference evidence="2" key="1">
    <citation type="submission" date="2021-08" db="EMBL/GenBank/DDBJ databases">
        <title>WGS assembly of Ceratopteris richardii.</title>
        <authorList>
            <person name="Marchant D.B."/>
            <person name="Chen G."/>
            <person name="Jenkins J."/>
            <person name="Shu S."/>
            <person name="Leebens-Mack J."/>
            <person name="Grimwood J."/>
            <person name="Schmutz J."/>
            <person name="Soltis P."/>
            <person name="Soltis D."/>
            <person name="Chen Z.-H."/>
        </authorList>
    </citation>
    <scope>NUCLEOTIDE SEQUENCE</scope>
    <source>
        <strain evidence="2">Whitten #5841</strain>
        <tissue evidence="2">Leaf</tissue>
    </source>
</reference>
<dbReference type="OrthoDB" id="10620174at2759"/>
<dbReference type="Proteomes" id="UP000825935">
    <property type="component" value="Chromosome 20"/>
</dbReference>
<dbReference type="EMBL" id="CM035425">
    <property type="protein sequence ID" value="KAH7331835.1"/>
    <property type="molecule type" value="Genomic_DNA"/>
</dbReference>
<organism evidence="2 3">
    <name type="scientific">Ceratopteris richardii</name>
    <name type="common">Triangle waterfern</name>
    <dbReference type="NCBI Taxonomy" id="49495"/>
    <lineage>
        <taxon>Eukaryota</taxon>
        <taxon>Viridiplantae</taxon>
        <taxon>Streptophyta</taxon>
        <taxon>Embryophyta</taxon>
        <taxon>Tracheophyta</taxon>
        <taxon>Polypodiopsida</taxon>
        <taxon>Polypodiidae</taxon>
        <taxon>Polypodiales</taxon>
        <taxon>Pteridineae</taxon>
        <taxon>Pteridaceae</taxon>
        <taxon>Parkerioideae</taxon>
        <taxon>Ceratopteris</taxon>
    </lineage>
</organism>
<feature type="compositionally biased region" description="Low complexity" evidence="1">
    <location>
        <begin position="44"/>
        <end position="55"/>
    </location>
</feature>
<evidence type="ECO:0000313" key="2">
    <source>
        <dbReference type="EMBL" id="KAH7331834.1"/>
    </source>
</evidence>
<proteinExistence type="predicted"/>
<evidence type="ECO:0000256" key="1">
    <source>
        <dbReference type="SAM" id="MobiDB-lite"/>
    </source>
</evidence>
<protein>
    <submittedName>
        <fullName evidence="2">Uncharacterized protein</fullName>
    </submittedName>
</protein>
<feature type="region of interest" description="Disordered" evidence="1">
    <location>
        <begin position="1"/>
        <end position="85"/>
    </location>
</feature>
<feature type="compositionally biased region" description="Polar residues" evidence="1">
    <location>
        <begin position="1"/>
        <end position="13"/>
    </location>
</feature>
<dbReference type="AlphaFoldDB" id="A0A8T2SIQ6"/>
<dbReference type="EMBL" id="CM035425">
    <property type="protein sequence ID" value="KAH7331834.1"/>
    <property type="molecule type" value="Genomic_DNA"/>
</dbReference>
<accession>A0A8T2SIQ6</accession>
<evidence type="ECO:0000313" key="3">
    <source>
        <dbReference type="Proteomes" id="UP000825935"/>
    </source>
</evidence>
<gene>
    <name evidence="2" type="ORF">KP509_20G052400</name>
</gene>
<comment type="caution">
    <text evidence="2">The sequence shown here is derived from an EMBL/GenBank/DDBJ whole genome shotgun (WGS) entry which is preliminary data.</text>
</comment>
<sequence>MMNQPHSTNTVLPNSEEEEEGSRTPTRSHAGPATHTARPTTEPQQSTAAGSSSAQPEASRISESSDAGPRNPTANPSAMPVNDEDVQNCPWWKGARAFSQQPLMYPLPDLQTLLGLEVYNTYHHHHVHRFMKWGASDDVSGRSTCTDPSHHTHTNHHKIALVETRVYTLHPTSVLPKYFQDNEVRICVSSRVLGTYSHVVVKRSSLEFVHHIVHQHDTHIQHDDYQTVFTVPSVCTQTCTRSTTQCKLHAIQGDFQHHHFHEHIHSILIRPANFIGAPNEVGEFMFLSVTRLNLLNHTVTKLQ</sequence>
<keyword evidence="3" id="KW-1185">Reference proteome</keyword>
<name>A0A8T2SIQ6_CERRI</name>